<protein>
    <submittedName>
        <fullName evidence="6">PDZ domain-containing protein</fullName>
    </submittedName>
</protein>
<evidence type="ECO:0000256" key="2">
    <source>
        <dbReference type="ARBA" id="ARBA00022670"/>
    </source>
</evidence>
<dbReference type="Gene3D" id="2.30.42.10">
    <property type="match status" value="1"/>
</dbReference>
<feature type="region of interest" description="Disordered" evidence="4">
    <location>
        <begin position="184"/>
        <end position="203"/>
    </location>
</feature>
<sequence>MLLTAALSMGGMYGLWKYFGPRNMATAPASSQSPAPAPAAAAPAGDSIDWQAIAASVSPTVVTINVAAPTESGVGSGVIYAADGTIVTNHHVIMPAVNNQGRIQVTLKDGRLYQATIVGTDPSTDLAVIRLTNPPADLAVAQFGSSANLTVGSHVMAIGSPLGLSNTVTTGIISALDRPVAVQAKSQPQYDPNDPFGQLDPNANATESVVTNAIQVDASINPGNSGGPLFDAAGSVIGINSSIASLAQNSSDTAGSIGLGFAIPVDLVRSVADQLIQTGTVAHAILGVNIATAAVESDGNTYVSARIESLVPGGAAEQAGLRVGDAITHVNGSMVTSARSLSGFIRRYSAGDTVTITYIRDGKSTEVEVTLQAK</sequence>
<dbReference type="Pfam" id="PF13180">
    <property type="entry name" value="PDZ_2"/>
    <property type="match status" value="1"/>
</dbReference>
<evidence type="ECO:0000259" key="5">
    <source>
        <dbReference type="PROSITE" id="PS50106"/>
    </source>
</evidence>
<dbReference type="SUPFAM" id="SSF50156">
    <property type="entry name" value="PDZ domain-like"/>
    <property type="match status" value="1"/>
</dbReference>
<gene>
    <name evidence="6" type="ORF">EII11_05455</name>
</gene>
<organism evidence="6 7">
    <name type="scientific">Schaalia canis</name>
    <dbReference type="NCBI Taxonomy" id="100469"/>
    <lineage>
        <taxon>Bacteria</taxon>
        <taxon>Bacillati</taxon>
        <taxon>Actinomycetota</taxon>
        <taxon>Actinomycetes</taxon>
        <taxon>Actinomycetales</taxon>
        <taxon>Actinomycetaceae</taxon>
        <taxon>Schaalia</taxon>
    </lineage>
</organism>
<dbReference type="InterPro" id="IPR001478">
    <property type="entry name" value="PDZ"/>
</dbReference>
<proteinExistence type="inferred from homology"/>
<dbReference type="SUPFAM" id="SSF50494">
    <property type="entry name" value="Trypsin-like serine proteases"/>
    <property type="match status" value="1"/>
</dbReference>
<dbReference type="GO" id="GO:0004252">
    <property type="term" value="F:serine-type endopeptidase activity"/>
    <property type="evidence" value="ECO:0007669"/>
    <property type="project" value="InterPro"/>
</dbReference>
<dbReference type="GO" id="GO:0006508">
    <property type="term" value="P:proteolysis"/>
    <property type="evidence" value="ECO:0007669"/>
    <property type="project" value="UniProtKB-KW"/>
</dbReference>
<comment type="similarity">
    <text evidence="1">Belongs to the peptidase S1C family.</text>
</comment>
<dbReference type="InterPro" id="IPR043504">
    <property type="entry name" value="Peptidase_S1_PA_chymotrypsin"/>
</dbReference>
<evidence type="ECO:0000313" key="6">
    <source>
        <dbReference type="EMBL" id="RRC95740.1"/>
    </source>
</evidence>
<evidence type="ECO:0000256" key="3">
    <source>
        <dbReference type="ARBA" id="ARBA00022801"/>
    </source>
</evidence>
<dbReference type="Pfam" id="PF13365">
    <property type="entry name" value="Trypsin_2"/>
    <property type="match status" value="1"/>
</dbReference>
<keyword evidence="2" id="KW-0645">Protease</keyword>
<dbReference type="InterPro" id="IPR051201">
    <property type="entry name" value="Chloro_Bact_Ser_Proteases"/>
</dbReference>
<dbReference type="InterPro" id="IPR036034">
    <property type="entry name" value="PDZ_sf"/>
</dbReference>
<dbReference type="OrthoDB" id="9758917at2"/>
<dbReference type="PANTHER" id="PTHR43343">
    <property type="entry name" value="PEPTIDASE S12"/>
    <property type="match status" value="1"/>
</dbReference>
<keyword evidence="3" id="KW-0378">Hydrolase</keyword>
<dbReference type="PROSITE" id="PS50106">
    <property type="entry name" value="PDZ"/>
    <property type="match status" value="1"/>
</dbReference>
<comment type="caution">
    <text evidence="6">The sequence shown here is derived from an EMBL/GenBank/DDBJ whole genome shotgun (WGS) entry which is preliminary data.</text>
</comment>
<dbReference type="InterPro" id="IPR001940">
    <property type="entry name" value="Peptidase_S1C"/>
</dbReference>
<feature type="domain" description="PDZ" evidence="5">
    <location>
        <begin position="264"/>
        <end position="362"/>
    </location>
</feature>
<accession>A0A3P1SFN2</accession>
<dbReference type="InterPro" id="IPR009003">
    <property type="entry name" value="Peptidase_S1_PA"/>
</dbReference>
<dbReference type="PRINTS" id="PR00834">
    <property type="entry name" value="PROTEASES2C"/>
</dbReference>
<dbReference type="Gene3D" id="2.40.10.10">
    <property type="entry name" value="Trypsin-like serine proteases"/>
    <property type="match status" value="2"/>
</dbReference>
<dbReference type="PANTHER" id="PTHR43343:SF3">
    <property type="entry name" value="PROTEASE DO-LIKE 8, CHLOROPLASTIC"/>
    <property type="match status" value="1"/>
</dbReference>
<dbReference type="Proteomes" id="UP000280444">
    <property type="component" value="Unassembled WGS sequence"/>
</dbReference>
<dbReference type="SMART" id="SM00228">
    <property type="entry name" value="PDZ"/>
    <property type="match status" value="1"/>
</dbReference>
<dbReference type="EMBL" id="RQZF01000003">
    <property type="protein sequence ID" value="RRC95740.1"/>
    <property type="molecule type" value="Genomic_DNA"/>
</dbReference>
<evidence type="ECO:0000313" key="7">
    <source>
        <dbReference type="Proteomes" id="UP000280444"/>
    </source>
</evidence>
<reference evidence="6 7" key="1">
    <citation type="submission" date="2018-11" db="EMBL/GenBank/DDBJ databases">
        <title>Genomes From Bacteria Associated with the Canine Oral Cavity: a Test Case for Automated Genome-Based Taxonomic Assignment.</title>
        <authorList>
            <person name="Coil D.A."/>
            <person name="Jospin G."/>
            <person name="Darling A.E."/>
            <person name="Wallis C."/>
            <person name="Davis I.J."/>
            <person name="Harris S."/>
            <person name="Eisen J.A."/>
            <person name="Holcombe L.J."/>
            <person name="O'Flynn C."/>
        </authorList>
    </citation>
    <scope>NUCLEOTIDE SEQUENCE [LARGE SCALE GENOMIC DNA]</scope>
    <source>
        <strain evidence="6 7">OH770</strain>
    </source>
</reference>
<evidence type="ECO:0000256" key="1">
    <source>
        <dbReference type="ARBA" id="ARBA00010541"/>
    </source>
</evidence>
<keyword evidence="7" id="KW-1185">Reference proteome</keyword>
<evidence type="ECO:0000256" key="4">
    <source>
        <dbReference type="SAM" id="MobiDB-lite"/>
    </source>
</evidence>
<dbReference type="AlphaFoldDB" id="A0A3P1SFN2"/>
<name>A0A3P1SFN2_9ACTO</name>